<name>A0A553NW87_9TELE</name>
<dbReference type="EMBL" id="SRMA01026787">
    <property type="protein sequence ID" value="TRY69688.1"/>
    <property type="molecule type" value="Genomic_DNA"/>
</dbReference>
<organism evidence="1 2">
    <name type="scientific">Danionella cerebrum</name>
    <dbReference type="NCBI Taxonomy" id="2873325"/>
    <lineage>
        <taxon>Eukaryota</taxon>
        <taxon>Metazoa</taxon>
        <taxon>Chordata</taxon>
        <taxon>Craniata</taxon>
        <taxon>Vertebrata</taxon>
        <taxon>Euteleostomi</taxon>
        <taxon>Actinopterygii</taxon>
        <taxon>Neopterygii</taxon>
        <taxon>Teleostei</taxon>
        <taxon>Ostariophysi</taxon>
        <taxon>Cypriniformes</taxon>
        <taxon>Danionidae</taxon>
        <taxon>Danioninae</taxon>
        <taxon>Danionella</taxon>
    </lineage>
</organism>
<accession>A0A553NW87</accession>
<dbReference type="Proteomes" id="UP000316079">
    <property type="component" value="Unassembled WGS sequence"/>
</dbReference>
<gene>
    <name evidence="1" type="ORF">DNTS_020249</name>
</gene>
<sequence>MFAVVYRKCRDSKTGTTNSRVTDEEECNRTYETINISIPPTTDSSAQKDAVIYKEVVTYSKLQAYKVRKHPSSP</sequence>
<dbReference type="AlphaFoldDB" id="A0A553NW87"/>
<evidence type="ECO:0000313" key="1">
    <source>
        <dbReference type="EMBL" id="TRY69688.1"/>
    </source>
</evidence>
<evidence type="ECO:0000313" key="2">
    <source>
        <dbReference type="Proteomes" id="UP000316079"/>
    </source>
</evidence>
<comment type="caution">
    <text evidence="1">The sequence shown here is derived from an EMBL/GenBank/DDBJ whole genome shotgun (WGS) entry which is preliminary data.</text>
</comment>
<proteinExistence type="predicted"/>
<reference evidence="1 2" key="1">
    <citation type="journal article" date="2019" name="Sci. Data">
        <title>Hybrid genome assembly and annotation of Danionella translucida.</title>
        <authorList>
            <person name="Kadobianskyi M."/>
            <person name="Schulze L."/>
            <person name="Schuelke M."/>
            <person name="Judkewitz B."/>
        </authorList>
    </citation>
    <scope>NUCLEOTIDE SEQUENCE [LARGE SCALE GENOMIC DNA]</scope>
    <source>
        <strain evidence="1 2">Bolton</strain>
    </source>
</reference>
<protein>
    <submittedName>
        <fullName evidence="1">Uncharacterized protein</fullName>
    </submittedName>
</protein>
<keyword evidence="2" id="KW-1185">Reference proteome</keyword>